<feature type="chain" id="PRO_5039199005" description="Secreted protein" evidence="1">
    <location>
        <begin position="22"/>
        <end position="77"/>
    </location>
</feature>
<reference evidence="2" key="1">
    <citation type="journal article" date="2019" name="bioRxiv">
        <title>The Genome of the Zebra Mussel, Dreissena polymorpha: A Resource for Invasive Species Research.</title>
        <authorList>
            <person name="McCartney M.A."/>
            <person name="Auch B."/>
            <person name="Kono T."/>
            <person name="Mallez S."/>
            <person name="Zhang Y."/>
            <person name="Obille A."/>
            <person name="Becker A."/>
            <person name="Abrahante J.E."/>
            <person name="Garbe J."/>
            <person name="Badalamenti J.P."/>
            <person name="Herman A."/>
            <person name="Mangelson H."/>
            <person name="Liachko I."/>
            <person name="Sullivan S."/>
            <person name="Sone E.D."/>
            <person name="Koren S."/>
            <person name="Silverstein K.A.T."/>
            <person name="Beckman K.B."/>
            <person name="Gohl D.M."/>
        </authorList>
    </citation>
    <scope>NUCLEOTIDE SEQUENCE</scope>
    <source>
        <strain evidence="2">Duluth1</strain>
        <tissue evidence="2">Whole animal</tissue>
    </source>
</reference>
<evidence type="ECO:0000313" key="3">
    <source>
        <dbReference type="Proteomes" id="UP000828390"/>
    </source>
</evidence>
<keyword evidence="3" id="KW-1185">Reference proteome</keyword>
<dbReference type="AlphaFoldDB" id="A0A9D4RQ09"/>
<sequence>MLLSAGLIVLFGSSEVGLSGAGPIGCLTTATVAAYKWRQVACLTTATVAAYKWRQGRQPGKKVELTVFSSISVTLRW</sequence>
<evidence type="ECO:0000313" key="2">
    <source>
        <dbReference type="EMBL" id="KAH3877171.1"/>
    </source>
</evidence>
<evidence type="ECO:0000256" key="1">
    <source>
        <dbReference type="SAM" id="SignalP"/>
    </source>
</evidence>
<dbReference type="Proteomes" id="UP000828390">
    <property type="component" value="Unassembled WGS sequence"/>
</dbReference>
<organism evidence="2 3">
    <name type="scientific">Dreissena polymorpha</name>
    <name type="common">Zebra mussel</name>
    <name type="synonym">Mytilus polymorpha</name>
    <dbReference type="NCBI Taxonomy" id="45954"/>
    <lineage>
        <taxon>Eukaryota</taxon>
        <taxon>Metazoa</taxon>
        <taxon>Spiralia</taxon>
        <taxon>Lophotrochozoa</taxon>
        <taxon>Mollusca</taxon>
        <taxon>Bivalvia</taxon>
        <taxon>Autobranchia</taxon>
        <taxon>Heteroconchia</taxon>
        <taxon>Euheterodonta</taxon>
        <taxon>Imparidentia</taxon>
        <taxon>Neoheterodontei</taxon>
        <taxon>Myida</taxon>
        <taxon>Dreissenoidea</taxon>
        <taxon>Dreissenidae</taxon>
        <taxon>Dreissena</taxon>
    </lineage>
</organism>
<dbReference type="EMBL" id="JAIWYP010000001">
    <property type="protein sequence ID" value="KAH3877171.1"/>
    <property type="molecule type" value="Genomic_DNA"/>
</dbReference>
<proteinExistence type="predicted"/>
<evidence type="ECO:0008006" key="4">
    <source>
        <dbReference type="Google" id="ProtNLM"/>
    </source>
</evidence>
<gene>
    <name evidence="2" type="ORF">DPMN_001030</name>
</gene>
<protein>
    <recommendedName>
        <fullName evidence="4">Secreted protein</fullName>
    </recommendedName>
</protein>
<name>A0A9D4RQ09_DREPO</name>
<accession>A0A9D4RQ09</accession>
<reference evidence="2" key="2">
    <citation type="submission" date="2020-11" db="EMBL/GenBank/DDBJ databases">
        <authorList>
            <person name="McCartney M.A."/>
            <person name="Auch B."/>
            <person name="Kono T."/>
            <person name="Mallez S."/>
            <person name="Becker A."/>
            <person name="Gohl D.M."/>
            <person name="Silverstein K.A.T."/>
            <person name="Koren S."/>
            <person name="Bechman K.B."/>
            <person name="Herman A."/>
            <person name="Abrahante J.E."/>
            <person name="Garbe J."/>
        </authorList>
    </citation>
    <scope>NUCLEOTIDE SEQUENCE</scope>
    <source>
        <strain evidence="2">Duluth1</strain>
        <tissue evidence="2">Whole animal</tissue>
    </source>
</reference>
<keyword evidence="1" id="KW-0732">Signal</keyword>
<comment type="caution">
    <text evidence="2">The sequence shown here is derived from an EMBL/GenBank/DDBJ whole genome shotgun (WGS) entry which is preliminary data.</text>
</comment>
<feature type="signal peptide" evidence="1">
    <location>
        <begin position="1"/>
        <end position="21"/>
    </location>
</feature>